<evidence type="ECO:0000256" key="1">
    <source>
        <dbReference type="ARBA" id="ARBA00022801"/>
    </source>
</evidence>
<keyword evidence="3" id="KW-1185">Reference proteome</keyword>
<dbReference type="SUPFAM" id="SSF53187">
    <property type="entry name" value="Zn-dependent exopeptidases"/>
    <property type="match status" value="1"/>
</dbReference>
<dbReference type="RefSeq" id="WP_111337271.1">
    <property type="nucleotide sequence ID" value="NZ_CP030032.1"/>
</dbReference>
<dbReference type="GO" id="GO:0009253">
    <property type="term" value="P:peptidoglycan catabolic process"/>
    <property type="evidence" value="ECO:0007669"/>
    <property type="project" value="InterPro"/>
</dbReference>
<dbReference type="OrthoDB" id="9806267at2"/>
<proteinExistence type="predicted"/>
<evidence type="ECO:0000313" key="3">
    <source>
        <dbReference type="Proteomes" id="UP000249799"/>
    </source>
</evidence>
<sequence>MRIFDKAILGSFAIALLAMGTPTTADAFPPASVTGIDLPTVLTLDDQARRFAYLIAQEAAEQSQDKQAADAVATSRKSLKKLRTIVLDPGHGGENLGALGVVQIQEKYLTLELAYRLRKELQQKYPDARVILTRYWDQSLSLSDRVHFANRMGADIFLSLHYNAAPHQHAIGFETYFLAADEVTPGKQEKKGKPIATSQNVVSGMEQRGLGVEEGVYNDALLTLKRDLARENQNRESGLLAETIQQNLVKRIDSTDRGVKQANFGVLRGALMPAVVVESGFLTHPVEGEKVAGEKHRENTVSALVSAIEDFDQRLAERAAK</sequence>
<dbReference type="CDD" id="cd02696">
    <property type="entry name" value="MurNAc-LAA"/>
    <property type="match status" value="1"/>
</dbReference>
<dbReference type="EMBL" id="CP030032">
    <property type="protein sequence ID" value="AWV91210.1"/>
    <property type="molecule type" value="Genomic_DNA"/>
</dbReference>
<reference evidence="2 3" key="1">
    <citation type="submission" date="2018-06" db="EMBL/GenBank/DDBJ databases">
        <title>Lujinxingia sediminis gen. nov. sp. nov., a new facultative anaerobic member of the class Deltaproteobacteria, and proposal of Lujinxingaceae fam. nov.</title>
        <authorList>
            <person name="Guo L.-Y."/>
            <person name="Li C.-M."/>
            <person name="Wang S."/>
            <person name="Du Z.-J."/>
        </authorList>
    </citation>
    <scope>NUCLEOTIDE SEQUENCE [LARGE SCALE GENOMIC DNA]</scope>
    <source>
        <strain evidence="2 3">FA350</strain>
    </source>
</reference>
<accession>A0A2Z4FQK9</accession>
<protein>
    <submittedName>
        <fullName evidence="2">Uncharacterized protein</fullName>
    </submittedName>
</protein>
<dbReference type="Pfam" id="PF01520">
    <property type="entry name" value="Amidase_3"/>
    <property type="match status" value="1"/>
</dbReference>
<dbReference type="Gene3D" id="3.40.630.40">
    <property type="entry name" value="Zn-dependent exopeptidases"/>
    <property type="match status" value="1"/>
</dbReference>
<evidence type="ECO:0000313" key="2">
    <source>
        <dbReference type="EMBL" id="AWV91210.1"/>
    </source>
</evidence>
<keyword evidence="1" id="KW-0378">Hydrolase</keyword>
<dbReference type="InterPro" id="IPR002508">
    <property type="entry name" value="MurNAc-LAA_cat"/>
</dbReference>
<gene>
    <name evidence="2" type="ORF">DN745_18510</name>
</gene>
<dbReference type="GO" id="GO:0030288">
    <property type="term" value="C:outer membrane-bounded periplasmic space"/>
    <property type="evidence" value="ECO:0007669"/>
    <property type="project" value="TreeGrafter"/>
</dbReference>
<dbReference type="PANTHER" id="PTHR30404">
    <property type="entry name" value="N-ACETYLMURAMOYL-L-ALANINE AMIDASE"/>
    <property type="match status" value="1"/>
</dbReference>
<dbReference type="SMART" id="SM00646">
    <property type="entry name" value="Ami_3"/>
    <property type="match status" value="1"/>
</dbReference>
<dbReference type="InterPro" id="IPR050695">
    <property type="entry name" value="N-acetylmuramoyl_amidase_3"/>
</dbReference>
<dbReference type="KEGG" id="bsed:DN745_18510"/>
<dbReference type="AlphaFoldDB" id="A0A2Z4FQK9"/>
<dbReference type="GO" id="GO:0008745">
    <property type="term" value="F:N-acetylmuramoyl-L-alanine amidase activity"/>
    <property type="evidence" value="ECO:0007669"/>
    <property type="project" value="InterPro"/>
</dbReference>
<organism evidence="2 3">
    <name type="scientific">Bradymonas sediminis</name>
    <dbReference type="NCBI Taxonomy" id="1548548"/>
    <lineage>
        <taxon>Bacteria</taxon>
        <taxon>Deltaproteobacteria</taxon>
        <taxon>Bradymonadales</taxon>
        <taxon>Bradymonadaceae</taxon>
        <taxon>Bradymonas</taxon>
    </lineage>
</organism>
<name>A0A2Z4FQK9_9DELT</name>
<dbReference type="PANTHER" id="PTHR30404:SF0">
    <property type="entry name" value="N-ACETYLMURAMOYL-L-ALANINE AMIDASE AMIC"/>
    <property type="match status" value="1"/>
</dbReference>
<dbReference type="Proteomes" id="UP000249799">
    <property type="component" value="Chromosome"/>
</dbReference>